<proteinExistence type="predicted"/>
<keyword evidence="1" id="KW-0472">Membrane</keyword>
<keyword evidence="1" id="KW-0812">Transmembrane</keyword>
<evidence type="ECO:0000313" key="2">
    <source>
        <dbReference type="EMBL" id="VEG28229.1"/>
    </source>
</evidence>
<sequence length="204" mass="21621">MVLAAHRAYRPARRWIMSTAVTSATRDVPTSARGARPVLSVVAVVAFAVLLAVAGCVPGAGSSPTPGPSVGQEVARWDQGSDTALAVDGAPEGTQVIGTEPAWQEWLAGLPAPLAAAMTAEVPQTDFSTHLLVVHGRFVCEEDLRLSSPATHELQIVVTSPQDEVHCAWSPYELTVFRVRLDELGASAAEEVVLREPIVVRRQG</sequence>
<keyword evidence="3" id="KW-1185">Reference proteome</keyword>
<dbReference type="EMBL" id="LR134350">
    <property type="protein sequence ID" value="VEG28229.1"/>
    <property type="molecule type" value="Genomic_DNA"/>
</dbReference>
<dbReference type="AlphaFoldDB" id="A0A3S4RAY4"/>
<gene>
    <name evidence="2" type="ORF">NCTC11636_01429</name>
</gene>
<name>A0A3S4RAY4_9ACTO</name>
<organism evidence="2 3">
    <name type="scientific">Actinomyces howellii</name>
    <dbReference type="NCBI Taxonomy" id="52771"/>
    <lineage>
        <taxon>Bacteria</taxon>
        <taxon>Bacillati</taxon>
        <taxon>Actinomycetota</taxon>
        <taxon>Actinomycetes</taxon>
        <taxon>Actinomycetales</taxon>
        <taxon>Actinomycetaceae</taxon>
        <taxon>Actinomyces</taxon>
    </lineage>
</organism>
<evidence type="ECO:0000256" key="1">
    <source>
        <dbReference type="SAM" id="Phobius"/>
    </source>
</evidence>
<keyword evidence="1" id="KW-1133">Transmembrane helix</keyword>
<dbReference type="KEGG" id="ahw:NCTC11636_01429"/>
<protein>
    <submittedName>
        <fullName evidence="2">Uncharacterized protein</fullName>
    </submittedName>
</protein>
<reference evidence="2 3" key="1">
    <citation type="submission" date="2018-12" db="EMBL/GenBank/DDBJ databases">
        <authorList>
            <consortium name="Pathogen Informatics"/>
        </authorList>
    </citation>
    <scope>NUCLEOTIDE SEQUENCE [LARGE SCALE GENOMIC DNA]</scope>
    <source>
        <strain evidence="2 3">NCTC11636</strain>
    </source>
</reference>
<feature type="transmembrane region" description="Helical" evidence="1">
    <location>
        <begin position="38"/>
        <end position="60"/>
    </location>
</feature>
<accession>A0A3S4RAY4</accession>
<dbReference type="Proteomes" id="UP000266895">
    <property type="component" value="Chromosome"/>
</dbReference>
<evidence type="ECO:0000313" key="3">
    <source>
        <dbReference type="Proteomes" id="UP000266895"/>
    </source>
</evidence>